<accession>A0A0U5H9Z3</accession>
<feature type="region of interest" description="Disordered" evidence="1">
    <location>
        <begin position="23"/>
        <end position="42"/>
    </location>
</feature>
<organism evidence="3 4">
    <name type="scientific">Halobacterium hubeiense</name>
    <dbReference type="NCBI Taxonomy" id="1407499"/>
    <lineage>
        <taxon>Archaea</taxon>
        <taxon>Methanobacteriati</taxon>
        <taxon>Methanobacteriota</taxon>
        <taxon>Stenosarchaea group</taxon>
        <taxon>Halobacteria</taxon>
        <taxon>Halobacteriales</taxon>
        <taxon>Halobacteriaceae</taxon>
        <taxon>Halobacterium</taxon>
    </lineage>
</organism>
<dbReference type="KEGG" id="hhb:Hhub_4269"/>
<protein>
    <submittedName>
        <fullName evidence="3">PadR family transcription regulator</fullName>
    </submittedName>
</protein>
<evidence type="ECO:0000313" key="4">
    <source>
        <dbReference type="Proteomes" id="UP000066737"/>
    </source>
</evidence>
<feature type="domain" description="Transcription regulator PadR N-terminal" evidence="2">
    <location>
        <begin position="101"/>
        <end position="162"/>
    </location>
</feature>
<evidence type="ECO:0000313" key="3">
    <source>
        <dbReference type="EMBL" id="CQH64077.1"/>
    </source>
</evidence>
<dbReference type="Pfam" id="PF03551">
    <property type="entry name" value="PadR"/>
    <property type="match status" value="1"/>
</dbReference>
<dbReference type="Proteomes" id="UP000066737">
    <property type="component" value="Plasmid pSTJ001"/>
</dbReference>
<proteinExistence type="predicted"/>
<keyword evidence="4" id="KW-1185">Reference proteome</keyword>
<dbReference type="InterPro" id="IPR005149">
    <property type="entry name" value="Tscrpt_reg_PadR_N"/>
</dbReference>
<name>A0A0U5H9Z3_9EURY</name>
<dbReference type="AlphaFoldDB" id="A0A0U5H9Z3"/>
<dbReference type="InterPro" id="IPR036390">
    <property type="entry name" value="WH_DNA-bd_sf"/>
</dbReference>
<dbReference type="SUPFAM" id="SSF46785">
    <property type="entry name" value="Winged helix' DNA-binding domain"/>
    <property type="match status" value="1"/>
</dbReference>
<evidence type="ECO:0000256" key="1">
    <source>
        <dbReference type="SAM" id="MobiDB-lite"/>
    </source>
</evidence>
<evidence type="ECO:0000259" key="2">
    <source>
        <dbReference type="Pfam" id="PF03551"/>
    </source>
</evidence>
<geneLocation type="plasmid" evidence="4">
    <name>pSTJ001</name>
</geneLocation>
<reference evidence="4" key="1">
    <citation type="journal article" date="2016" name="Environ. Microbiol.">
        <title>The complete genome of a viable archaeum isolated from 123-million-year-old rock salt.</title>
        <authorList>
            <person name="Jaakkola S.T."/>
            <person name="Pfeiffer F."/>
            <person name="Ravantti J.J."/>
            <person name="Guo Q."/>
            <person name="Liu Y."/>
            <person name="Chen X."/>
            <person name="Ma H."/>
            <person name="Yang C."/>
            <person name="Oksanen H.M."/>
            <person name="Bamford D.H."/>
        </authorList>
    </citation>
    <scope>NUCLEOTIDE SEQUENCE</scope>
    <source>
        <strain evidence="4">JI20-1</strain>
        <plasmid evidence="4">Plasmid pSTJ001</plasmid>
    </source>
</reference>
<dbReference type="Gene3D" id="1.10.10.10">
    <property type="entry name" value="Winged helix-like DNA-binding domain superfamily/Winged helix DNA-binding domain"/>
    <property type="match status" value="1"/>
</dbReference>
<dbReference type="EMBL" id="LN831303">
    <property type="protein sequence ID" value="CQH64077.1"/>
    <property type="molecule type" value="Genomic_DNA"/>
</dbReference>
<gene>
    <name evidence="3" type="ORF">HHUB_4269</name>
</gene>
<dbReference type="InterPro" id="IPR036388">
    <property type="entry name" value="WH-like_DNA-bd_sf"/>
</dbReference>
<feature type="compositionally biased region" description="Polar residues" evidence="1">
    <location>
        <begin position="24"/>
        <end position="37"/>
    </location>
</feature>
<sequence length="198" mass="22107">MYDSIARAQERSDAQLYNCPRCNTPLNSISRRPSGETSAEPCGCALEDIPLKAFAEPQPVTDGGQPTTQQDGEATNYTELSGFQRDALAAAYELNGRPDETAYGLAIRERLEATGYNQITRGRLYKNLDQLVEAGALEKTTDERDGRSNHYTPTKRGLEFLEAYVRTLTTQLDIHAEITLTQSNTTHPEHRDDRGVRR</sequence>